<feature type="domain" description="DUF2147" evidence="2">
    <location>
        <begin position="28"/>
        <end position="129"/>
    </location>
</feature>
<proteinExistence type="predicted"/>
<protein>
    <submittedName>
        <fullName evidence="3">DUF2147 domain-containing protein</fullName>
    </submittedName>
</protein>
<dbReference type="KEGG" id="ssin:G7078_00335"/>
<sequence length="131" mass="14031">MKQILIALAALGMLGAPAMATAKSPIEGRWKKGNMTIQIAPCGRDLCGTVLKASANQQRKAQRGSGTDLIGARLIKDIDRTGPNTYRATVFVADRNMHARGTITQTSANTLAVKGCVLAIICKSQTWQRVH</sequence>
<dbReference type="EMBL" id="CP049871">
    <property type="protein sequence ID" value="QIL01392.1"/>
    <property type="molecule type" value="Genomic_DNA"/>
</dbReference>
<dbReference type="AlphaFoldDB" id="A0A6G7ZKD0"/>
<evidence type="ECO:0000313" key="3">
    <source>
        <dbReference type="EMBL" id="QIL01392.1"/>
    </source>
</evidence>
<dbReference type="PANTHER" id="PTHR36919">
    <property type="entry name" value="BLR1215 PROTEIN"/>
    <property type="match status" value="1"/>
</dbReference>
<dbReference type="RefSeq" id="WP_166091848.1">
    <property type="nucleotide sequence ID" value="NZ_CP049871.1"/>
</dbReference>
<dbReference type="PANTHER" id="PTHR36919:SF2">
    <property type="entry name" value="BLL6627 PROTEIN"/>
    <property type="match status" value="1"/>
</dbReference>
<name>A0A6G7ZKD0_9SPHN</name>
<keyword evidence="1" id="KW-0732">Signal</keyword>
<dbReference type="Proteomes" id="UP000502502">
    <property type="component" value="Chromosome"/>
</dbReference>
<dbReference type="Gene3D" id="2.40.128.520">
    <property type="match status" value="1"/>
</dbReference>
<evidence type="ECO:0000313" key="4">
    <source>
        <dbReference type="Proteomes" id="UP000502502"/>
    </source>
</evidence>
<evidence type="ECO:0000259" key="2">
    <source>
        <dbReference type="Pfam" id="PF09917"/>
    </source>
</evidence>
<organism evidence="3 4">
    <name type="scientific">Sphingomonas sinipercae</name>
    <dbReference type="NCBI Taxonomy" id="2714944"/>
    <lineage>
        <taxon>Bacteria</taxon>
        <taxon>Pseudomonadati</taxon>
        <taxon>Pseudomonadota</taxon>
        <taxon>Alphaproteobacteria</taxon>
        <taxon>Sphingomonadales</taxon>
        <taxon>Sphingomonadaceae</taxon>
        <taxon>Sphingomonas</taxon>
    </lineage>
</organism>
<dbReference type="InterPro" id="IPR019223">
    <property type="entry name" value="DUF2147"/>
</dbReference>
<keyword evidence="4" id="KW-1185">Reference proteome</keyword>
<evidence type="ECO:0000256" key="1">
    <source>
        <dbReference type="SAM" id="SignalP"/>
    </source>
</evidence>
<gene>
    <name evidence="3" type="ORF">G7078_00335</name>
</gene>
<dbReference type="Pfam" id="PF09917">
    <property type="entry name" value="DUF2147"/>
    <property type="match status" value="1"/>
</dbReference>
<reference evidence="3 4" key="1">
    <citation type="submission" date="2020-03" db="EMBL/GenBank/DDBJ databases">
        <title>Sphingomonas sp. nov., isolated from fish.</title>
        <authorList>
            <person name="Hyun D.-W."/>
            <person name="Bae J.-W."/>
        </authorList>
    </citation>
    <scope>NUCLEOTIDE SEQUENCE [LARGE SCALE GENOMIC DNA]</scope>
    <source>
        <strain evidence="3 4">HDW15C</strain>
    </source>
</reference>
<feature type="signal peptide" evidence="1">
    <location>
        <begin position="1"/>
        <end position="22"/>
    </location>
</feature>
<feature type="chain" id="PRO_5026337935" evidence="1">
    <location>
        <begin position="23"/>
        <end position="131"/>
    </location>
</feature>
<accession>A0A6G7ZKD0</accession>